<evidence type="ECO:0008006" key="3">
    <source>
        <dbReference type="Google" id="ProtNLM"/>
    </source>
</evidence>
<reference evidence="2" key="1">
    <citation type="submission" date="2006-03" db="EMBL/GenBank/DDBJ databases">
        <title>Complete sequence of Rhodopseudomonas palustris BisB18.</title>
        <authorList>
            <consortium name="US DOE Joint Genome Institute"/>
            <person name="Copeland A."/>
            <person name="Lucas S."/>
            <person name="Lapidus A."/>
            <person name="Barry K."/>
            <person name="Detter J.C."/>
            <person name="Glavina del Rio T."/>
            <person name="Hammon N."/>
            <person name="Israni S."/>
            <person name="Dalin E."/>
            <person name="Tice H."/>
            <person name="Pitluck S."/>
            <person name="Chain P."/>
            <person name="Malfatti S."/>
            <person name="Shin M."/>
            <person name="Vergez L."/>
            <person name="Schmutz J."/>
            <person name="Larimer F."/>
            <person name="Land M."/>
            <person name="Hauser L."/>
            <person name="Pelletier D.A."/>
            <person name="Kyrpides N."/>
            <person name="Anderson I."/>
            <person name="Oda Y."/>
            <person name="Harwood C.S."/>
            <person name="Richardson P."/>
        </authorList>
    </citation>
    <scope>NUCLEOTIDE SEQUENCE [LARGE SCALE GENOMIC DNA]</scope>
    <source>
        <strain evidence="2">BisB18</strain>
    </source>
</reference>
<dbReference type="EMBL" id="CP000301">
    <property type="protein sequence ID" value="ABD88318.1"/>
    <property type="molecule type" value="Genomic_DNA"/>
</dbReference>
<dbReference type="AlphaFoldDB" id="Q213W8"/>
<feature type="transmembrane region" description="Helical" evidence="1">
    <location>
        <begin position="94"/>
        <end position="115"/>
    </location>
</feature>
<dbReference type="KEGG" id="rpc:RPC_2770"/>
<keyword evidence="1" id="KW-1133">Transmembrane helix</keyword>
<sequence>MATPYSDEFADDPRFTEHADAESGDARQAAPQARRAVPPTIRKISLSDLHAALRLGWEDFKAVPSHAIMLCVIYPVLGLVLARAVLGYSVLPLLFPMAAGFALIGPFAALGLYELSRRRELGQQASAWHATAVLRSPSFGAMLGLGALLLAIFVTWIATAQAIYVSTFGNAPAAAIPDFIRLVLTTPEGWRLILIGCGAGFLFAVVTLCLSVVAFPIMLDRQAGFVDAVATSLRAVWRNPLAMAAWGLIVAALLVLGSLPAFLGLAVVIPLLGHATWHLYRKVVEPNPFPPVIPPANPIKRSAADFPVALFQWKRDSR</sequence>
<protein>
    <recommendedName>
        <fullName evidence="3">DUF2189 domain-containing protein</fullName>
    </recommendedName>
</protein>
<feature type="transmembrane region" description="Helical" evidence="1">
    <location>
        <begin position="67"/>
        <end position="88"/>
    </location>
</feature>
<dbReference type="HOGENOM" id="CLU_067791_0_0_5"/>
<dbReference type="STRING" id="316056.RPC_2770"/>
<feature type="transmembrane region" description="Helical" evidence="1">
    <location>
        <begin position="243"/>
        <end position="272"/>
    </location>
</feature>
<dbReference type="Pfam" id="PF09955">
    <property type="entry name" value="DUF2189"/>
    <property type="match status" value="1"/>
</dbReference>
<dbReference type="eggNOG" id="COG5473">
    <property type="taxonomic scope" value="Bacteria"/>
</dbReference>
<name>Q213W8_RHOPB</name>
<organism evidence="2">
    <name type="scientific">Rhodopseudomonas palustris (strain BisB18)</name>
    <dbReference type="NCBI Taxonomy" id="316056"/>
    <lineage>
        <taxon>Bacteria</taxon>
        <taxon>Pseudomonadati</taxon>
        <taxon>Pseudomonadota</taxon>
        <taxon>Alphaproteobacteria</taxon>
        <taxon>Hyphomicrobiales</taxon>
        <taxon>Nitrobacteraceae</taxon>
        <taxon>Rhodopseudomonas</taxon>
    </lineage>
</organism>
<gene>
    <name evidence="2" type="ordered locus">RPC_2770</name>
</gene>
<evidence type="ECO:0000313" key="2">
    <source>
        <dbReference type="EMBL" id="ABD88318.1"/>
    </source>
</evidence>
<keyword evidence="1" id="KW-0472">Membrane</keyword>
<evidence type="ECO:0000256" key="1">
    <source>
        <dbReference type="SAM" id="Phobius"/>
    </source>
</evidence>
<accession>Q213W8</accession>
<feature type="transmembrane region" description="Helical" evidence="1">
    <location>
        <begin position="192"/>
        <end position="219"/>
    </location>
</feature>
<keyword evidence="1" id="KW-0812">Transmembrane</keyword>
<dbReference type="RefSeq" id="WP_011473214.1">
    <property type="nucleotide sequence ID" value="NC_007925.1"/>
</dbReference>
<feature type="transmembrane region" description="Helical" evidence="1">
    <location>
        <begin position="163"/>
        <end position="180"/>
    </location>
</feature>
<dbReference type="InterPro" id="IPR018692">
    <property type="entry name" value="DUF2189"/>
</dbReference>
<proteinExistence type="predicted"/>
<dbReference type="OrthoDB" id="9809543at2"/>
<feature type="transmembrane region" description="Helical" evidence="1">
    <location>
        <begin position="136"/>
        <end position="157"/>
    </location>
</feature>